<dbReference type="GO" id="GO:0016887">
    <property type="term" value="F:ATP hydrolysis activity"/>
    <property type="evidence" value="ECO:0007669"/>
    <property type="project" value="InterPro"/>
</dbReference>
<organism evidence="5">
    <name type="scientific">freshwater metagenome</name>
    <dbReference type="NCBI Taxonomy" id="449393"/>
    <lineage>
        <taxon>unclassified sequences</taxon>
        <taxon>metagenomes</taxon>
        <taxon>ecological metagenomes</taxon>
    </lineage>
</organism>
<keyword evidence="1" id="KW-0813">Transport</keyword>
<evidence type="ECO:0000256" key="3">
    <source>
        <dbReference type="ARBA" id="ARBA00022840"/>
    </source>
</evidence>
<dbReference type="EMBL" id="CAEZTM010000039">
    <property type="protein sequence ID" value="CAB4573780.1"/>
    <property type="molecule type" value="Genomic_DNA"/>
</dbReference>
<dbReference type="GO" id="GO:0022857">
    <property type="term" value="F:transmembrane transporter activity"/>
    <property type="evidence" value="ECO:0007669"/>
    <property type="project" value="TreeGrafter"/>
</dbReference>
<dbReference type="Pfam" id="PF00005">
    <property type="entry name" value="ABC_tran"/>
    <property type="match status" value="1"/>
</dbReference>
<dbReference type="SMART" id="SM00382">
    <property type="entry name" value="AAA"/>
    <property type="match status" value="1"/>
</dbReference>
<dbReference type="InterPro" id="IPR017911">
    <property type="entry name" value="MacB-like_ATP-bd"/>
</dbReference>
<dbReference type="InterPro" id="IPR003593">
    <property type="entry name" value="AAA+_ATPase"/>
</dbReference>
<evidence type="ECO:0000259" key="4">
    <source>
        <dbReference type="PROSITE" id="PS50893"/>
    </source>
</evidence>
<evidence type="ECO:0000256" key="2">
    <source>
        <dbReference type="ARBA" id="ARBA00022741"/>
    </source>
</evidence>
<dbReference type="PROSITE" id="PS50893">
    <property type="entry name" value="ABC_TRANSPORTER_2"/>
    <property type="match status" value="1"/>
</dbReference>
<dbReference type="SUPFAM" id="SSF52540">
    <property type="entry name" value="P-loop containing nucleoside triphosphate hydrolases"/>
    <property type="match status" value="1"/>
</dbReference>
<dbReference type="GO" id="GO:0005886">
    <property type="term" value="C:plasma membrane"/>
    <property type="evidence" value="ECO:0007669"/>
    <property type="project" value="TreeGrafter"/>
</dbReference>
<dbReference type="AlphaFoldDB" id="A0A6J6EB73"/>
<dbReference type="FunFam" id="3.40.50.300:FF:000032">
    <property type="entry name" value="Export ABC transporter ATP-binding protein"/>
    <property type="match status" value="1"/>
</dbReference>
<dbReference type="InterPro" id="IPR027417">
    <property type="entry name" value="P-loop_NTPase"/>
</dbReference>
<dbReference type="InterPro" id="IPR003439">
    <property type="entry name" value="ABC_transporter-like_ATP-bd"/>
</dbReference>
<gene>
    <name evidence="5" type="ORF">UFOPK1684_00915</name>
    <name evidence="6" type="ORF">UFOPK2158_01000</name>
</gene>
<name>A0A6J6EB73_9ZZZZ</name>
<protein>
    <submittedName>
        <fullName evidence="5">Unannotated protein</fullName>
    </submittedName>
</protein>
<dbReference type="GO" id="GO:0005524">
    <property type="term" value="F:ATP binding"/>
    <property type="evidence" value="ECO:0007669"/>
    <property type="project" value="UniProtKB-KW"/>
</dbReference>
<dbReference type="PANTHER" id="PTHR24220:SF86">
    <property type="entry name" value="ABC TRANSPORTER ABCH.1"/>
    <property type="match status" value="1"/>
</dbReference>
<keyword evidence="2" id="KW-0547">Nucleotide-binding</keyword>
<evidence type="ECO:0000313" key="6">
    <source>
        <dbReference type="EMBL" id="CAB4647461.1"/>
    </source>
</evidence>
<dbReference type="GO" id="GO:0098796">
    <property type="term" value="C:membrane protein complex"/>
    <property type="evidence" value="ECO:0007669"/>
    <property type="project" value="UniProtKB-ARBA"/>
</dbReference>
<dbReference type="EMBL" id="CAEZVY010000106">
    <property type="protein sequence ID" value="CAB4647461.1"/>
    <property type="molecule type" value="Genomic_DNA"/>
</dbReference>
<sequence length="236" mass="25419">MTKAGIATDAADISLRGVSRFFELGGEKIHAIRDLTLDIRQGEFVAIKGPSGSGKSTLANVIGGLDTPNEGQVVVGGLDFSKANDKELSHYRSQTIGFVFQSFNLQAHTTVLENVLLPLVIAGVDRATRLARATECVELMGLADRADQPTNKLSGGQRQRVSIARALANWPQIIIADEPTGNLDQANGQIVIDYLTKLNRELKITLILITHDAGVANKAPRILEIVDGTLTDRKRA</sequence>
<dbReference type="CDD" id="cd03255">
    <property type="entry name" value="ABC_MJ0796_LolCDE_FtsE"/>
    <property type="match status" value="1"/>
</dbReference>
<accession>A0A6J6EB73</accession>
<dbReference type="InterPro" id="IPR015854">
    <property type="entry name" value="ABC_transpr_LolD-like"/>
</dbReference>
<keyword evidence="3" id="KW-0067">ATP-binding</keyword>
<dbReference type="InterPro" id="IPR017871">
    <property type="entry name" value="ABC_transporter-like_CS"/>
</dbReference>
<evidence type="ECO:0000313" key="5">
    <source>
        <dbReference type="EMBL" id="CAB4573780.1"/>
    </source>
</evidence>
<dbReference type="PROSITE" id="PS00211">
    <property type="entry name" value="ABC_TRANSPORTER_1"/>
    <property type="match status" value="1"/>
</dbReference>
<feature type="domain" description="ABC transporter" evidence="4">
    <location>
        <begin position="13"/>
        <end position="236"/>
    </location>
</feature>
<dbReference type="Gene3D" id="3.40.50.300">
    <property type="entry name" value="P-loop containing nucleotide triphosphate hydrolases"/>
    <property type="match status" value="1"/>
</dbReference>
<reference evidence="5" key="1">
    <citation type="submission" date="2020-05" db="EMBL/GenBank/DDBJ databases">
        <authorList>
            <person name="Chiriac C."/>
            <person name="Salcher M."/>
            <person name="Ghai R."/>
            <person name="Kavagutti S V."/>
        </authorList>
    </citation>
    <scope>NUCLEOTIDE SEQUENCE</scope>
</reference>
<proteinExistence type="predicted"/>
<dbReference type="PANTHER" id="PTHR24220">
    <property type="entry name" value="IMPORT ATP-BINDING PROTEIN"/>
    <property type="match status" value="1"/>
</dbReference>
<evidence type="ECO:0000256" key="1">
    <source>
        <dbReference type="ARBA" id="ARBA00022448"/>
    </source>
</evidence>